<evidence type="ECO:0000313" key="9">
    <source>
        <dbReference type="EMBL" id="WIM05942.1"/>
    </source>
</evidence>
<reference evidence="9" key="1">
    <citation type="journal article" date="2023" name="Nat. Microbiol.">
        <title>Enrichment and characterization of a nitric oxide-reducing microbial community in a continuous bioreactor.</title>
        <authorList>
            <person name="Garrido-Amador P."/>
            <person name="Stortenbeker N."/>
            <person name="Wessels H.J.C.T."/>
            <person name="Speth D.R."/>
            <person name="Garcia-Heredia I."/>
            <person name="Kartal B."/>
        </authorList>
    </citation>
    <scope>NUCLEOTIDE SEQUENCE</scope>
    <source>
        <strain evidence="9">MAG1</strain>
    </source>
</reference>
<dbReference type="GO" id="GO:0003887">
    <property type="term" value="F:DNA-directed DNA polymerase activity"/>
    <property type="evidence" value="ECO:0007669"/>
    <property type="project" value="UniProtKB-EC"/>
</dbReference>
<name>A0AA49FMJ3_9PROT</name>
<dbReference type="EMBL" id="CP107246">
    <property type="protein sequence ID" value="WIM05942.1"/>
    <property type="molecule type" value="Genomic_DNA"/>
</dbReference>
<evidence type="ECO:0000256" key="1">
    <source>
        <dbReference type="ARBA" id="ARBA00007484"/>
    </source>
</evidence>
<keyword evidence="2" id="KW-0227">DNA damage</keyword>
<dbReference type="PRINTS" id="PR00726">
    <property type="entry name" value="LEXASERPTASE"/>
</dbReference>
<dbReference type="AlphaFoldDB" id="A0AA49FMJ3"/>
<evidence type="ECO:0000259" key="8">
    <source>
        <dbReference type="Pfam" id="PF00717"/>
    </source>
</evidence>
<dbReference type="CDD" id="cd06529">
    <property type="entry name" value="S24_LexA-like"/>
    <property type="match status" value="1"/>
</dbReference>
<dbReference type="GO" id="GO:0006281">
    <property type="term" value="P:DNA repair"/>
    <property type="evidence" value="ECO:0007669"/>
    <property type="project" value="UniProtKB-KW"/>
</dbReference>
<dbReference type="GO" id="GO:0006355">
    <property type="term" value="P:regulation of DNA-templated transcription"/>
    <property type="evidence" value="ECO:0007669"/>
    <property type="project" value="InterPro"/>
</dbReference>
<accession>A0AA49FMJ3</accession>
<keyword evidence="6" id="KW-0742">SOS response</keyword>
<dbReference type="InterPro" id="IPR006197">
    <property type="entry name" value="Peptidase_S24_LexA"/>
</dbReference>
<sequence>MLARPVPAGFPSPATDYVETRLSLDKHLIEHEDATFFVRVQGNSMVGFGIHDGDLLVVDRSRDPGDRSVVIAVVDGQFMVKQACRVPEGVLLRSSGPGHGDILVGSEQELAVWGVVRWAIHPVS</sequence>
<evidence type="ECO:0000256" key="5">
    <source>
        <dbReference type="ARBA" id="ARBA00023204"/>
    </source>
</evidence>
<evidence type="ECO:0000256" key="7">
    <source>
        <dbReference type="RuleBase" id="RU003991"/>
    </source>
</evidence>
<keyword evidence="9" id="KW-0808">Transferase</keyword>
<keyword evidence="3 7" id="KW-0378">Hydrolase</keyword>
<evidence type="ECO:0000256" key="4">
    <source>
        <dbReference type="ARBA" id="ARBA00022813"/>
    </source>
</evidence>
<keyword evidence="9" id="KW-0548">Nucleotidyltransferase</keyword>
<dbReference type="PANTHER" id="PTHR33516:SF2">
    <property type="entry name" value="LEXA REPRESSOR-RELATED"/>
    <property type="match status" value="1"/>
</dbReference>
<evidence type="ECO:0000256" key="6">
    <source>
        <dbReference type="ARBA" id="ARBA00023236"/>
    </source>
</evidence>
<gene>
    <name evidence="9" type="primary">umuD</name>
    <name evidence="9" type="ORF">OHM77_01210</name>
</gene>
<dbReference type="SUPFAM" id="SSF51306">
    <property type="entry name" value="LexA/Signal peptidase"/>
    <property type="match status" value="1"/>
</dbReference>
<comment type="similarity">
    <text evidence="1 7">Belongs to the peptidase S24 family.</text>
</comment>
<feature type="domain" description="Peptidase S24/S26A/S26B/S26C" evidence="8">
    <location>
        <begin position="6"/>
        <end position="116"/>
    </location>
</feature>
<dbReference type="GO" id="GO:0009432">
    <property type="term" value="P:SOS response"/>
    <property type="evidence" value="ECO:0007669"/>
    <property type="project" value="UniProtKB-KW"/>
</dbReference>
<dbReference type="Proteomes" id="UP001234916">
    <property type="component" value="Chromosome"/>
</dbReference>
<evidence type="ECO:0000256" key="3">
    <source>
        <dbReference type="ARBA" id="ARBA00022801"/>
    </source>
</evidence>
<dbReference type="EC" id="2.7.7.7" evidence="9"/>
<dbReference type="Gene3D" id="2.10.109.10">
    <property type="entry name" value="Umud Fragment, subunit A"/>
    <property type="match status" value="1"/>
</dbReference>
<dbReference type="PANTHER" id="PTHR33516">
    <property type="entry name" value="LEXA REPRESSOR"/>
    <property type="match status" value="1"/>
</dbReference>
<dbReference type="InterPro" id="IPR039418">
    <property type="entry name" value="LexA-like"/>
</dbReference>
<keyword evidence="5" id="KW-0234">DNA repair</keyword>
<dbReference type="InterPro" id="IPR050077">
    <property type="entry name" value="LexA_repressor"/>
</dbReference>
<proteinExistence type="inferred from homology"/>
<dbReference type="GO" id="GO:0003677">
    <property type="term" value="F:DNA binding"/>
    <property type="evidence" value="ECO:0007669"/>
    <property type="project" value="InterPro"/>
</dbReference>
<dbReference type="InterPro" id="IPR036286">
    <property type="entry name" value="LexA/Signal_pep-like_sf"/>
</dbReference>
<organism evidence="9">
    <name type="scientific">Candidatus Nitricoxidivorans perseverans</name>
    <dbReference type="NCBI Taxonomy" id="2975601"/>
    <lineage>
        <taxon>Bacteria</taxon>
        <taxon>Pseudomonadati</taxon>
        <taxon>Pseudomonadota</taxon>
        <taxon>Betaproteobacteria</taxon>
        <taxon>Nitrosomonadales</taxon>
        <taxon>Sterolibacteriaceae</taxon>
        <taxon>Candidatus Nitricoxidivorans</taxon>
    </lineage>
</organism>
<dbReference type="InterPro" id="IPR015927">
    <property type="entry name" value="Peptidase_S24_S26A/B/C"/>
</dbReference>
<dbReference type="KEGG" id="npv:OHM77_01210"/>
<dbReference type="NCBIfam" id="NF007621">
    <property type="entry name" value="PRK10276.1"/>
    <property type="match status" value="1"/>
</dbReference>
<dbReference type="Pfam" id="PF00717">
    <property type="entry name" value="Peptidase_S24"/>
    <property type="match status" value="1"/>
</dbReference>
<keyword evidence="4 7" id="KW-0068">Autocatalytic cleavage</keyword>
<evidence type="ECO:0000256" key="2">
    <source>
        <dbReference type="ARBA" id="ARBA00022763"/>
    </source>
</evidence>
<protein>
    <submittedName>
        <fullName evidence="9">Translesion error-prone DNA polymerase V autoproteolytic subunit</fullName>
        <ecNumber evidence="9">2.7.7.7</ecNumber>
    </submittedName>
</protein>
<dbReference type="GO" id="GO:0016787">
    <property type="term" value="F:hydrolase activity"/>
    <property type="evidence" value="ECO:0007669"/>
    <property type="project" value="UniProtKB-KW"/>
</dbReference>